<name>A0A542UBY4_9ACTN</name>
<dbReference type="AlphaFoldDB" id="A0A542UBY4"/>
<organism evidence="1 2">
    <name type="scientific">Streptomyces puniciscabiei</name>
    <dbReference type="NCBI Taxonomy" id="164348"/>
    <lineage>
        <taxon>Bacteria</taxon>
        <taxon>Bacillati</taxon>
        <taxon>Actinomycetota</taxon>
        <taxon>Actinomycetes</taxon>
        <taxon>Kitasatosporales</taxon>
        <taxon>Streptomycetaceae</taxon>
        <taxon>Streptomyces</taxon>
    </lineage>
</organism>
<proteinExistence type="predicted"/>
<accession>A0A542UBY4</accession>
<evidence type="ECO:0000313" key="2">
    <source>
        <dbReference type="Proteomes" id="UP000318103"/>
    </source>
</evidence>
<dbReference type="Proteomes" id="UP000318103">
    <property type="component" value="Unassembled WGS sequence"/>
</dbReference>
<protein>
    <submittedName>
        <fullName evidence="1">Uncharacterized protein</fullName>
    </submittedName>
</protein>
<evidence type="ECO:0000313" key="1">
    <source>
        <dbReference type="EMBL" id="TQK96551.1"/>
    </source>
</evidence>
<keyword evidence="2" id="KW-1185">Reference proteome</keyword>
<comment type="caution">
    <text evidence="1">The sequence shown here is derived from an EMBL/GenBank/DDBJ whole genome shotgun (WGS) entry which is preliminary data.</text>
</comment>
<gene>
    <name evidence="1" type="ORF">FB563_1497</name>
</gene>
<dbReference type="EMBL" id="VFNX01000001">
    <property type="protein sequence ID" value="TQK96551.1"/>
    <property type="molecule type" value="Genomic_DNA"/>
</dbReference>
<reference evidence="1 2" key="1">
    <citation type="submission" date="2019-06" db="EMBL/GenBank/DDBJ databases">
        <title>Sequencing the genomes of 1000 actinobacteria strains.</title>
        <authorList>
            <person name="Klenk H.-P."/>
        </authorList>
    </citation>
    <scope>NUCLEOTIDE SEQUENCE [LARGE SCALE GENOMIC DNA]</scope>
    <source>
        <strain evidence="1 2">DSM 41929</strain>
    </source>
</reference>
<sequence length="37" mass="3925">MADAVWPLRMSCCLEALAKVIAAAALVNQPKIPRTDG</sequence>